<feature type="repeat" description="PPR" evidence="3">
    <location>
        <begin position="71"/>
        <end position="101"/>
    </location>
</feature>
<reference evidence="5" key="1">
    <citation type="journal article" date="2019" name="Gigascience">
        <title>De novo genome assembly of the endangered Acer yangbiense, a plant species with extremely small populations endemic to Yunnan Province, China.</title>
        <authorList>
            <person name="Yang J."/>
            <person name="Wariss H.M."/>
            <person name="Tao L."/>
            <person name="Zhang R."/>
            <person name="Yun Q."/>
            <person name="Hollingsworth P."/>
            <person name="Dao Z."/>
            <person name="Luo G."/>
            <person name="Guo H."/>
            <person name="Ma Y."/>
            <person name="Sun W."/>
        </authorList>
    </citation>
    <scope>NUCLEOTIDE SEQUENCE [LARGE SCALE GENOMIC DNA]</scope>
    <source>
        <strain evidence="5">cv. Malutang</strain>
    </source>
</reference>
<comment type="similarity">
    <text evidence="2">Belongs to the PPR family. PCMP-E subfamily.</text>
</comment>
<dbReference type="OrthoDB" id="772568at2759"/>
<dbReference type="PANTHER" id="PTHR47926:SF392">
    <property type="entry name" value="PENTATRICOPEPTIDE REPEAT-CONTAINING PROTEIN"/>
    <property type="match status" value="1"/>
</dbReference>
<dbReference type="InterPro" id="IPR046848">
    <property type="entry name" value="E_motif"/>
</dbReference>
<dbReference type="Pfam" id="PF13041">
    <property type="entry name" value="PPR_2"/>
    <property type="match status" value="2"/>
</dbReference>
<dbReference type="GO" id="GO:0005739">
    <property type="term" value="C:mitochondrion"/>
    <property type="evidence" value="ECO:0007669"/>
    <property type="project" value="UniProtKB-ARBA"/>
</dbReference>
<feature type="repeat" description="PPR" evidence="3">
    <location>
        <begin position="102"/>
        <end position="136"/>
    </location>
</feature>
<accession>A0A5C7H132</accession>
<sequence>MDVSLQSLARLLQSCNTHHSIHHGKQLHLLFLKKGFVNSTLSIANRLLQMYMRCGHATDALRLFDEMPHRNCFSWNTMIEGYLKSGNNGKSLDLFHSMPDKDDFSWNVVISGFAKAGELETARNLFNDMPRKNAIAWNSIIHGYVRNGCARGAVKLFKELYSDPLERCRGDMFILATIVGACADLAALEWGKQVHSYMLTSGLEFDSVLGSSLVNLYGKCGELVSANHVLDTMKEPDDFSLSALIWGYANCGRMNDARRIFYSKSNPCVMLWNSMISAYVSNNEEMEAFVLFHKMRRNRVHEDSSTFANILSACSALGIFENSEQLHSQVCKAGVTDDVIVASALVDAYSKCGRPNDACKLFTELRVHDTILLNTMITTYSSCGRIEDAKLIFNTMPNRSLISWNSTIVGLSQNGCPIEALDLFCKMNKLDLRMDKFSLASVISACGSISSIELGEQVFARVVVVGLESDQIITTSLIDFYCKCGFPENGRKLFDAMMKFDVISWNSMLMGYATNGKGYEALALFNEMKNAGLTPTNITFTAVLSACDHCGLAEEGRKWFDAMKWEYRIHPEIEHYSCMVDLFARAGCLEEAVNLVEEMPFQADSSMWSSILRGCMVHGDKNLGKKVATRIIELDPVNSGAYVQLSNIFATSGEWERSSSIRNAMREKQVKKNPGCSWAEF</sequence>
<dbReference type="InterPro" id="IPR002885">
    <property type="entry name" value="PPR_rpt"/>
</dbReference>
<dbReference type="FunFam" id="1.25.40.10:FF:000205">
    <property type="entry name" value="Pentatricopeptide repeat-containing protein, mitochondrial"/>
    <property type="match status" value="1"/>
</dbReference>
<evidence type="ECO:0000313" key="5">
    <source>
        <dbReference type="Proteomes" id="UP000323000"/>
    </source>
</evidence>
<organism evidence="4 5">
    <name type="scientific">Acer yangbiense</name>
    <dbReference type="NCBI Taxonomy" id="1000413"/>
    <lineage>
        <taxon>Eukaryota</taxon>
        <taxon>Viridiplantae</taxon>
        <taxon>Streptophyta</taxon>
        <taxon>Embryophyta</taxon>
        <taxon>Tracheophyta</taxon>
        <taxon>Spermatophyta</taxon>
        <taxon>Magnoliopsida</taxon>
        <taxon>eudicotyledons</taxon>
        <taxon>Gunneridae</taxon>
        <taxon>Pentapetalae</taxon>
        <taxon>rosids</taxon>
        <taxon>malvids</taxon>
        <taxon>Sapindales</taxon>
        <taxon>Sapindaceae</taxon>
        <taxon>Hippocastanoideae</taxon>
        <taxon>Acereae</taxon>
        <taxon>Acer</taxon>
    </lineage>
</organism>
<dbReference type="PANTHER" id="PTHR47926">
    <property type="entry name" value="PENTATRICOPEPTIDE REPEAT-CONTAINING PROTEIN"/>
    <property type="match status" value="1"/>
</dbReference>
<feature type="repeat" description="PPR" evidence="3">
    <location>
        <begin position="501"/>
        <end position="535"/>
    </location>
</feature>
<evidence type="ECO:0008006" key="6">
    <source>
        <dbReference type="Google" id="ProtNLM"/>
    </source>
</evidence>
<dbReference type="GO" id="GO:0009451">
    <property type="term" value="P:RNA modification"/>
    <property type="evidence" value="ECO:0007669"/>
    <property type="project" value="InterPro"/>
</dbReference>
<comment type="caution">
    <text evidence="4">The sequence shown here is derived from an EMBL/GenBank/DDBJ whole genome shotgun (WGS) entry which is preliminary data.</text>
</comment>
<dbReference type="InterPro" id="IPR046960">
    <property type="entry name" value="PPR_At4g14850-like_plant"/>
</dbReference>
<evidence type="ECO:0000256" key="2">
    <source>
        <dbReference type="ARBA" id="ARBA00061659"/>
    </source>
</evidence>
<dbReference type="FunFam" id="1.25.40.10:FF:000797">
    <property type="entry name" value="Pentatricopeptide repeat-containing protein chloroplastic"/>
    <property type="match status" value="1"/>
</dbReference>
<evidence type="ECO:0000256" key="3">
    <source>
        <dbReference type="PROSITE-ProRule" id="PRU00708"/>
    </source>
</evidence>
<dbReference type="Pfam" id="PF01535">
    <property type="entry name" value="PPR"/>
    <property type="match status" value="9"/>
</dbReference>
<feature type="repeat" description="PPR" evidence="3">
    <location>
        <begin position="268"/>
        <end position="302"/>
    </location>
</feature>
<dbReference type="InterPro" id="IPR011990">
    <property type="entry name" value="TPR-like_helical_dom_sf"/>
</dbReference>
<dbReference type="Pfam" id="PF20431">
    <property type="entry name" value="E_motif"/>
    <property type="match status" value="1"/>
</dbReference>
<name>A0A5C7H132_9ROSI</name>
<feature type="repeat" description="PPR" evidence="3">
    <location>
        <begin position="369"/>
        <end position="403"/>
    </location>
</feature>
<evidence type="ECO:0000256" key="1">
    <source>
        <dbReference type="ARBA" id="ARBA00022737"/>
    </source>
</evidence>
<protein>
    <recommendedName>
        <fullName evidence="6">Pentacotripeptide-repeat region of PRORP domain-containing protein</fullName>
    </recommendedName>
</protein>
<dbReference type="Gene3D" id="1.25.40.10">
    <property type="entry name" value="Tetratricopeptide repeat domain"/>
    <property type="match status" value="6"/>
</dbReference>
<dbReference type="EMBL" id="VAHF01000011">
    <property type="protein sequence ID" value="TXG50539.1"/>
    <property type="molecule type" value="Genomic_DNA"/>
</dbReference>
<gene>
    <name evidence="4" type="ORF">EZV62_023063</name>
</gene>
<dbReference type="PROSITE" id="PS51375">
    <property type="entry name" value="PPR"/>
    <property type="match status" value="5"/>
</dbReference>
<proteinExistence type="inferred from homology"/>
<dbReference type="GO" id="GO:0003723">
    <property type="term" value="F:RNA binding"/>
    <property type="evidence" value="ECO:0007669"/>
    <property type="project" value="InterPro"/>
</dbReference>
<evidence type="ECO:0000313" key="4">
    <source>
        <dbReference type="EMBL" id="TXG50539.1"/>
    </source>
</evidence>
<keyword evidence="1" id="KW-0677">Repeat</keyword>
<dbReference type="Proteomes" id="UP000323000">
    <property type="component" value="Chromosome 11"/>
</dbReference>
<keyword evidence="5" id="KW-1185">Reference proteome</keyword>
<dbReference type="NCBIfam" id="TIGR00756">
    <property type="entry name" value="PPR"/>
    <property type="match status" value="6"/>
</dbReference>
<dbReference type="AlphaFoldDB" id="A0A5C7H132"/>